<dbReference type="GO" id="GO:0008984">
    <property type="term" value="F:protein-glutamate methylesterase activity"/>
    <property type="evidence" value="ECO:0007669"/>
    <property type="project" value="UniProtKB-EC"/>
</dbReference>
<dbReference type="GO" id="GO:0005737">
    <property type="term" value="C:cytoplasm"/>
    <property type="evidence" value="ECO:0007669"/>
    <property type="project" value="InterPro"/>
</dbReference>
<sequence>MSSKSKRVVLLSRPGAAGERLAEVLGEAGVELVLHADPTQVDAGTVLDAKPDALVVALDVPTEDALDRLETALHAPALDVIYEEAALVVSREGWDAARWRRHLVAKVQGHGDVLPPALATPAGTASEAVVDDIAEADVARTDRADLVQEAGGVVVQSSPADLDVATPVEPVEVAEATEAVALKPSLDWTLDPGPGAADDFAALELTVGEPSLGGVQPELRSEAAVPASNAFDPVAAELEEASNSPAIAARWAEQASGAEPDATTVSDEGGFNGDLASLELRIAAMSLVDDSPARGPQKVRGAVLVMAGIGGPDAVRQLLGSLPADFVRPVLVQQRLDGARYDRLVAQMQRATTLPVVLAEAGQRVEQGTIYIVPDNIGVSDTGNGLSFQEGANDILAAIPAADSAVLMLSGSEPARVDAVLSFGWNGGLVVGQNVDGCYDAAAVTDLAARGGAVAKPAEMGRHMVTHWQQQGG</sequence>
<gene>
    <name evidence="6" type="ORF">IP93_00081</name>
</gene>
<dbReference type="OrthoDB" id="9793421at2"/>
<name>A0A562M2J5_9GAMM</name>
<dbReference type="GO" id="GO:0006935">
    <property type="term" value="P:chemotaxis"/>
    <property type="evidence" value="ECO:0007669"/>
    <property type="project" value="InterPro"/>
</dbReference>
<evidence type="ECO:0000313" key="7">
    <source>
        <dbReference type="Proteomes" id="UP000316471"/>
    </source>
</evidence>
<accession>A0A562M2J5</accession>
<dbReference type="InterPro" id="IPR035909">
    <property type="entry name" value="CheB_C"/>
</dbReference>
<evidence type="ECO:0000256" key="4">
    <source>
        <dbReference type="PROSITE-ProRule" id="PRU00050"/>
    </source>
</evidence>
<keyword evidence="1" id="KW-0378">Hydrolase</keyword>
<evidence type="ECO:0000259" key="5">
    <source>
        <dbReference type="PROSITE" id="PS50122"/>
    </source>
</evidence>
<evidence type="ECO:0000313" key="6">
    <source>
        <dbReference type="EMBL" id="TWI14090.1"/>
    </source>
</evidence>
<evidence type="ECO:0000256" key="2">
    <source>
        <dbReference type="ARBA" id="ARBA00039140"/>
    </source>
</evidence>
<evidence type="ECO:0000256" key="1">
    <source>
        <dbReference type="ARBA" id="ARBA00022801"/>
    </source>
</evidence>
<organism evidence="6 7">
    <name type="scientific">Aerolutibacter ruishenii</name>
    <dbReference type="NCBI Taxonomy" id="686800"/>
    <lineage>
        <taxon>Bacteria</taxon>
        <taxon>Pseudomonadati</taxon>
        <taxon>Pseudomonadota</taxon>
        <taxon>Gammaproteobacteria</taxon>
        <taxon>Lysobacterales</taxon>
        <taxon>Lysobacteraceae</taxon>
        <taxon>Aerolutibacter</taxon>
    </lineage>
</organism>
<comment type="caution">
    <text evidence="4">Lacks conserved residue(s) required for the propagation of feature annotation.</text>
</comment>
<keyword evidence="7" id="KW-1185">Reference proteome</keyword>
<reference evidence="6 7" key="1">
    <citation type="journal article" date="2015" name="Stand. Genomic Sci.">
        <title>Genomic Encyclopedia of Bacterial and Archaeal Type Strains, Phase III: the genomes of soil and plant-associated and newly described type strains.</title>
        <authorList>
            <person name="Whitman W.B."/>
            <person name="Woyke T."/>
            <person name="Klenk H.P."/>
            <person name="Zhou Y."/>
            <person name="Lilburn T.G."/>
            <person name="Beck B.J."/>
            <person name="De Vos P."/>
            <person name="Vandamme P."/>
            <person name="Eisen J.A."/>
            <person name="Garrity G."/>
            <person name="Hugenholtz P."/>
            <person name="Kyrpides N.C."/>
        </authorList>
    </citation>
    <scope>NUCLEOTIDE SEQUENCE [LARGE SCALE GENOMIC DNA]</scope>
    <source>
        <strain evidence="6 7">CGMCC 1.10136</strain>
    </source>
</reference>
<dbReference type="AlphaFoldDB" id="A0A562M2J5"/>
<evidence type="ECO:0000256" key="3">
    <source>
        <dbReference type="ARBA" id="ARBA00048267"/>
    </source>
</evidence>
<feature type="domain" description="CheB-type methylesterase" evidence="5">
    <location>
        <begin position="296"/>
        <end position="389"/>
    </location>
</feature>
<dbReference type="PANTHER" id="PTHR42872:SF6">
    <property type="entry name" value="PROTEIN-GLUTAMATE METHYLESTERASE_PROTEIN-GLUTAMINE GLUTAMINASE"/>
    <property type="match status" value="1"/>
</dbReference>
<comment type="caution">
    <text evidence="6">The sequence shown here is derived from an EMBL/GenBank/DDBJ whole genome shotgun (WGS) entry which is preliminary data.</text>
</comment>
<proteinExistence type="predicted"/>
<dbReference type="GO" id="GO:0000156">
    <property type="term" value="F:phosphorelay response regulator activity"/>
    <property type="evidence" value="ECO:0007669"/>
    <property type="project" value="InterPro"/>
</dbReference>
<dbReference type="RefSeq" id="WP_144810919.1">
    <property type="nucleotide sequence ID" value="NZ_VLKP01000001.1"/>
</dbReference>
<dbReference type="Proteomes" id="UP000316471">
    <property type="component" value="Unassembled WGS sequence"/>
</dbReference>
<dbReference type="PANTHER" id="PTHR42872">
    <property type="entry name" value="PROTEIN-GLUTAMATE METHYLESTERASE/PROTEIN-GLUTAMINE GLUTAMINASE"/>
    <property type="match status" value="1"/>
</dbReference>
<dbReference type="InterPro" id="IPR000673">
    <property type="entry name" value="Sig_transdc_resp-reg_Me-estase"/>
</dbReference>
<dbReference type="PROSITE" id="PS50122">
    <property type="entry name" value="CHEB"/>
    <property type="match status" value="1"/>
</dbReference>
<comment type="catalytic activity">
    <reaction evidence="3">
        <text>[protein]-L-glutamate 5-O-methyl ester + H2O = L-glutamyl-[protein] + methanol + H(+)</text>
        <dbReference type="Rhea" id="RHEA:23236"/>
        <dbReference type="Rhea" id="RHEA-COMP:10208"/>
        <dbReference type="Rhea" id="RHEA-COMP:10311"/>
        <dbReference type="ChEBI" id="CHEBI:15377"/>
        <dbReference type="ChEBI" id="CHEBI:15378"/>
        <dbReference type="ChEBI" id="CHEBI:17790"/>
        <dbReference type="ChEBI" id="CHEBI:29973"/>
        <dbReference type="ChEBI" id="CHEBI:82795"/>
        <dbReference type="EC" id="3.1.1.61"/>
    </reaction>
</comment>
<dbReference type="EMBL" id="VLKP01000001">
    <property type="protein sequence ID" value="TWI14090.1"/>
    <property type="molecule type" value="Genomic_DNA"/>
</dbReference>
<dbReference type="EC" id="3.1.1.61" evidence="2"/>
<protein>
    <recommendedName>
        <fullName evidence="2">protein-glutamate methylesterase</fullName>
        <ecNumber evidence="2">3.1.1.61</ecNumber>
    </recommendedName>
</protein>
<dbReference type="Gene3D" id="3.40.50.180">
    <property type="entry name" value="Methylesterase CheB, C-terminal domain"/>
    <property type="match status" value="1"/>
</dbReference>
<dbReference type="Pfam" id="PF01339">
    <property type="entry name" value="CheB_methylest"/>
    <property type="match status" value="1"/>
</dbReference>
<dbReference type="SUPFAM" id="SSF52738">
    <property type="entry name" value="Methylesterase CheB, C-terminal domain"/>
    <property type="match status" value="1"/>
</dbReference>